<sequence length="336" mass="38502">MSTPMMAFNQTAASIVSSYSADALGYPWYHSDRLQFIPGCPDSRLALALPIVAYWVTSLIYHALDCSGWKWIDKYRVQTTEDASKKNLATRTMVITTVFKMQAFQAVLGAIWQIFFKNKNVIFKGINHTVELQKVGTFLVKWLTKAAGEKVATGIMADHGAELAYVVYWYAGPVVRLGAGALILDTYQYWFHRTLHTVPFLYKHVHQLHHRLYVPFAYGSQYNHPIEGGVADAISGILATNLTRMYEREVVLLLTFIAYKGVEDHCGYQWTWHPLRWLSANDAEFHEIHHMHAGLKYNFSQPLFVMWDKVMGTYLSRQDLEDLKAAKKAKRKIKSQ</sequence>
<dbReference type="GO" id="GO:0016491">
    <property type="term" value="F:oxidoreductase activity"/>
    <property type="evidence" value="ECO:0007669"/>
    <property type="project" value="InterPro"/>
</dbReference>
<keyword evidence="7" id="KW-1185">Reference proteome</keyword>
<dbReference type="PANTHER" id="PTHR11863">
    <property type="entry name" value="STEROL DESATURASE"/>
    <property type="match status" value="1"/>
</dbReference>
<dbReference type="InterPro" id="IPR050307">
    <property type="entry name" value="Sterol_Desaturase_Related"/>
</dbReference>
<evidence type="ECO:0000256" key="3">
    <source>
        <dbReference type="ARBA" id="ARBA00022989"/>
    </source>
</evidence>
<dbReference type="InterPro" id="IPR006694">
    <property type="entry name" value="Fatty_acid_hydroxylase"/>
</dbReference>
<dbReference type="Proteomes" id="UP000076532">
    <property type="component" value="Unassembled WGS sequence"/>
</dbReference>
<dbReference type="OrthoDB" id="408954at2759"/>
<evidence type="ECO:0000259" key="5">
    <source>
        <dbReference type="Pfam" id="PF04116"/>
    </source>
</evidence>
<keyword evidence="4" id="KW-0472">Membrane</keyword>
<accession>A0A165ZE65</accession>
<keyword evidence="2" id="KW-0812">Transmembrane</keyword>
<name>A0A165ZE65_9AGAM</name>
<keyword evidence="3" id="KW-1133">Transmembrane helix</keyword>
<dbReference type="GO" id="GO:0005506">
    <property type="term" value="F:iron ion binding"/>
    <property type="evidence" value="ECO:0007669"/>
    <property type="project" value="InterPro"/>
</dbReference>
<evidence type="ECO:0000256" key="2">
    <source>
        <dbReference type="ARBA" id="ARBA00022692"/>
    </source>
</evidence>
<protein>
    <submittedName>
        <fullName evidence="6">Sphingosine hydroxylase</fullName>
    </submittedName>
</protein>
<dbReference type="AlphaFoldDB" id="A0A165ZE65"/>
<evidence type="ECO:0000256" key="4">
    <source>
        <dbReference type="ARBA" id="ARBA00023136"/>
    </source>
</evidence>
<gene>
    <name evidence="6" type="ORF">FIBSPDRAFT_1051328</name>
</gene>
<dbReference type="EMBL" id="KV417679">
    <property type="protein sequence ID" value="KZP10493.1"/>
    <property type="molecule type" value="Genomic_DNA"/>
</dbReference>
<dbReference type="Pfam" id="PF04116">
    <property type="entry name" value="FA_hydroxylase"/>
    <property type="match status" value="1"/>
</dbReference>
<comment type="subcellular location">
    <subcellularLocation>
        <location evidence="1">Membrane</location>
    </subcellularLocation>
</comment>
<evidence type="ECO:0000313" key="6">
    <source>
        <dbReference type="EMBL" id="KZP10493.1"/>
    </source>
</evidence>
<reference evidence="6 7" key="1">
    <citation type="journal article" date="2016" name="Mol. Biol. Evol.">
        <title>Comparative Genomics of Early-Diverging Mushroom-Forming Fungi Provides Insights into the Origins of Lignocellulose Decay Capabilities.</title>
        <authorList>
            <person name="Nagy L.G."/>
            <person name="Riley R."/>
            <person name="Tritt A."/>
            <person name="Adam C."/>
            <person name="Daum C."/>
            <person name="Floudas D."/>
            <person name="Sun H."/>
            <person name="Yadav J.S."/>
            <person name="Pangilinan J."/>
            <person name="Larsson K.H."/>
            <person name="Matsuura K."/>
            <person name="Barry K."/>
            <person name="Labutti K."/>
            <person name="Kuo R."/>
            <person name="Ohm R.A."/>
            <person name="Bhattacharya S.S."/>
            <person name="Shirouzu T."/>
            <person name="Yoshinaga Y."/>
            <person name="Martin F.M."/>
            <person name="Grigoriev I.V."/>
            <person name="Hibbett D.S."/>
        </authorList>
    </citation>
    <scope>NUCLEOTIDE SEQUENCE [LARGE SCALE GENOMIC DNA]</scope>
    <source>
        <strain evidence="6 7">CBS 109695</strain>
    </source>
</reference>
<dbReference type="GO" id="GO:0008610">
    <property type="term" value="P:lipid biosynthetic process"/>
    <property type="evidence" value="ECO:0007669"/>
    <property type="project" value="InterPro"/>
</dbReference>
<feature type="domain" description="Fatty acid hydroxylase" evidence="5">
    <location>
        <begin position="180"/>
        <end position="313"/>
    </location>
</feature>
<dbReference type="GO" id="GO:0016020">
    <property type="term" value="C:membrane"/>
    <property type="evidence" value="ECO:0007669"/>
    <property type="project" value="UniProtKB-SubCell"/>
</dbReference>
<organism evidence="6 7">
    <name type="scientific">Athelia psychrophila</name>
    <dbReference type="NCBI Taxonomy" id="1759441"/>
    <lineage>
        <taxon>Eukaryota</taxon>
        <taxon>Fungi</taxon>
        <taxon>Dikarya</taxon>
        <taxon>Basidiomycota</taxon>
        <taxon>Agaricomycotina</taxon>
        <taxon>Agaricomycetes</taxon>
        <taxon>Agaricomycetidae</taxon>
        <taxon>Atheliales</taxon>
        <taxon>Atheliaceae</taxon>
        <taxon>Athelia</taxon>
    </lineage>
</organism>
<evidence type="ECO:0000313" key="7">
    <source>
        <dbReference type="Proteomes" id="UP000076532"/>
    </source>
</evidence>
<dbReference type="STRING" id="436010.A0A165ZE65"/>
<proteinExistence type="predicted"/>
<evidence type="ECO:0000256" key="1">
    <source>
        <dbReference type="ARBA" id="ARBA00004370"/>
    </source>
</evidence>